<dbReference type="EMBL" id="AYXG01000230">
    <property type="protein sequence ID" value="EWC58716.1"/>
    <property type="molecule type" value="Genomic_DNA"/>
</dbReference>
<dbReference type="Proteomes" id="UP000019277">
    <property type="component" value="Unassembled WGS sequence"/>
</dbReference>
<evidence type="ECO:0000256" key="2">
    <source>
        <dbReference type="SAM" id="Phobius"/>
    </source>
</evidence>
<feature type="region of interest" description="Disordered" evidence="1">
    <location>
        <begin position="1"/>
        <end position="34"/>
    </location>
</feature>
<keyword evidence="2" id="KW-0812">Transmembrane</keyword>
<reference evidence="3 4" key="1">
    <citation type="journal article" date="2014" name="Genome Announc.">
        <title>Draft Genome Sequence of the Antitrypanosomally Active Sponge-Associated Bacterium Actinokineospora sp. Strain EG49.</title>
        <authorList>
            <person name="Harjes J."/>
            <person name="Ryu T."/>
            <person name="Abdelmohsen U.R."/>
            <person name="Moitinho-Silva L."/>
            <person name="Horn H."/>
            <person name="Ravasi T."/>
            <person name="Hentschel U."/>
        </authorList>
    </citation>
    <scope>NUCLEOTIDE SEQUENCE [LARGE SCALE GENOMIC DNA]</scope>
    <source>
        <strain evidence="3 4">EG49</strain>
    </source>
</reference>
<dbReference type="eggNOG" id="ENOG5033IIV">
    <property type="taxonomic scope" value="Bacteria"/>
</dbReference>
<evidence type="ECO:0000313" key="4">
    <source>
        <dbReference type="Proteomes" id="UP000019277"/>
    </source>
</evidence>
<dbReference type="OrthoDB" id="4749283at2"/>
<protein>
    <submittedName>
        <fullName evidence="3">Uncharacterized protein</fullName>
    </submittedName>
</protein>
<feature type="compositionally biased region" description="Basic and acidic residues" evidence="1">
    <location>
        <begin position="1"/>
        <end position="13"/>
    </location>
</feature>
<dbReference type="RefSeq" id="WP_052021949.1">
    <property type="nucleotide sequence ID" value="NZ_AYXG01000230.1"/>
</dbReference>
<evidence type="ECO:0000256" key="1">
    <source>
        <dbReference type="SAM" id="MobiDB-lite"/>
    </source>
</evidence>
<dbReference type="STRING" id="909613.UO65_5967"/>
<gene>
    <name evidence="3" type="ORF">UO65_5967</name>
</gene>
<accession>W7IQB2</accession>
<keyword evidence="2" id="KW-0472">Membrane</keyword>
<proteinExistence type="predicted"/>
<dbReference type="AlphaFoldDB" id="W7IQB2"/>
<sequence length="195" mass="20342">MDEQRDHDPDGEPHFIPAMSAEPDTGSGEGGEVARTPRKRLPAWAVAAIAVGIFVVAFLFLRYVAPGSSTDAGNCASVAGDDDSAALTPLSCDDDEATFRVASTGDSAAGCPEGAYRELRDGGALRCLMPNFREGGCYEPDDENRAFRLADCTAAEAIRVTRVIEGSSDPAPCPGGNGLGYPEPPVVYCLETPGT</sequence>
<name>W7IQB2_9PSEU</name>
<feature type="transmembrane region" description="Helical" evidence="2">
    <location>
        <begin position="43"/>
        <end position="65"/>
    </location>
</feature>
<evidence type="ECO:0000313" key="3">
    <source>
        <dbReference type="EMBL" id="EWC58716.1"/>
    </source>
</evidence>
<keyword evidence="2" id="KW-1133">Transmembrane helix</keyword>
<keyword evidence="4" id="KW-1185">Reference proteome</keyword>
<organism evidence="3 4">
    <name type="scientific">Actinokineospora spheciospongiae</name>
    <dbReference type="NCBI Taxonomy" id="909613"/>
    <lineage>
        <taxon>Bacteria</taxon>
        <taxon>Bacillati</taxon>
        <taxon>Actinomycetota</taxon>
        <taxon>Actinomycetes</taxon>
        <taxon>Pseudonocardiales</taxon>
        <taxon>Pseudonocardiaceae</taxon>
        <taxon>Actinokineospora</taxon>
    </lineage>
</organism>
<comment type="caution">
    <text evidence="3">The sequence shown here is derived from an EMBL/GenBank/DDBJ whole genome shotgun (WGS) entry which is preliminary data.</text>
</comment>